<dbReference type="InterPro" id="IPR036728">
    <property type="entry name" value="PBP_GOBP_sf"/>
</dbReference>
<gene>
    <name evidence="2" type="primary">OBP17</name>
</gene>
<dbReference type="GO" id="GO:0005549">
    <property type="term" value="F:odorant binding"/>
    <property type="evidence" value="ECO:0007669"/>
    <property type="project" value="InterPro"/>
</dbReference>
<organism evidence="2">
    <name type="scientific">Holotrichia oblita</name>
    <name type="common">Chafer beetle</name>
    <dbReference type="NCBI Taxonomy" id="644536"/>
    <lineage>
        <taxon>Eukaryota</taxon>
        <taxon>Metazoa</taxon>
        <taxon>Ecdysozoa</taxon>
        <taxon>Arthropoda</taxon>
        <taxon>Hexapoda</taxon>
        <taxon>Insecta</taxon>
        <taxon>Pterygota</taxon>
        <taxon>Neoptera</taxon>
        <taxon>Endopterygota</taxon>
        <taxon>Coleoptera</taxon>
        <taxon>Polyphaga</taxon>
        <taxon>Scarabaeiformia</taxon>
        <taxon>Scarabaeidae</taxon>
        <taxon>Melolonthinae</taxon>
        <taxon>Holotrichia</taxon>
    </lineage>
</organism>
<protein>
    <submittedName>
        <fullName evidence="2">Odorant binding protein 17</fullName>
    </submittedName>
</protein>
<dbReference type="InterPro" id="IPR006170">
    <property type="entry name" value="PBP/GOBP"/>
</dbReference>
<keyword evidence="1" id="KW-0732">Signal</keyword>
<feature type="signal peptide" evidence="1">
    <location>
        <begin position="1"/>
        <end position="16"/>
    </location>
</feature>
<name>A0A3S8UUN1_HOLOL</name>
<feature type="chain" id="PRO_5019363869" evidence="1">
    <location>
        <begin position="17"/>
        <end position="122"/>
    </location>
</feature>
<dbReference type="Gene3D" id="1.10.238.20">
    <property type="entry name" value="Pheromone/general odorant binding protein domain"/>
    <property type="match status" value="1"/>
</dbReference>
<accession>A0A3S8UUN1</accession>
<dbReference type="AlphaFoldDB" id="A0A3S8UUN1"/>
<proteinExistence type="evidence at transcript level"/>
<dbReference type="SUPFAM" id="SSF47565">
    <property type="entry name" value="Insect pheromone/odorant-binding proteins"/>
    <property type="match status" value="1"/>
</dbReference>
<dbReference type="CDD" id="cd23992">
    <property type="entry name" value="PBP_GOBP"/>
    <property type="match status" value="1"/>
</dbReference>
<sequence>MKRMILLISLATFVISEKQDLIQYGEKCAEELGLGPSDLSEFKEKILSRAEMNHNSKCMARCTAEKAGLIVDGVLNEAAVSKCLPDGVDLEKCKALTGDDDCDKFYKIFRCLDKEKLEKSTM</sequence>
<evidence type="ECO:0000256" key="1">
    <source>
        <dbReference type="SAM" id="SignalP"/>
    </source>
</evidence>
<evidence type="ECO:0000313" key="2">
    <source>
        <dbReference type="EMBL" id="AZL87159.1"/>
    </source>
</evidence>
<reference evidence="2" key="1">
    <citation type="journal article" date="2018" name="Insect Biochem. Mol. Biol.">
        <title>Functional characterization of odorant-binding proteins from the scarab beetle Holotrichia oblita based on semiochemical-induced expression alteration and gene silencing.</title>
        <authorList>
            <person name="Yin J."/>
            <person name="Wang C."/>
            <person name="Fang C."/>
            <person name="Zhang S."/>
            <person name="Cao Y."/>
            <person name="Li K."/>
            <person name="Leal W.S."/>
        </authorList>
    </citation>
    <scope>NUCLEOTIDE SEQUENCE</scope>
</reference>
<dbReference type="EMBL" id="MK255311">
    <property type="protein sequence ID" value="AZL87159.1"/>
    <property type="molecule type" value="mRNA"/>
</dbReference>
<dbReference type="SMART" id="SM00708">
    <property type="entry name" value="PhBP"/>
    <property type="match status" value="1"/>
</dbReference>
<dbReference type="Pfam" id="PF01395">
    <property type="entry name" value="PBP_GOBP"/>
    <property type="match status" value="1"/>
</dbReference>